<dbReference type="Gene3D" id="1.10.340.70">
    <property type="match status" value="1"/>
</dbReference>
<dbReference type="GO" id="GO:0003824">
    <property type="term" value="F:catalytic activity"/>
    <property type="evidence" value="ECO:0007669"/>
    <property type="project" value="UniProtKB-KW"/>
</dbReference>
<accession>A0A5A7TBL2</accession>
<evidence type="ECO:0000313" key="7">
    <source>
        <dbReference type="Proteomes" id="UP000321947"/>
    </source>
</evidence>
<dbReference type="EMBL" id="SSTE01018688">
    <property type="protein sequence ID" value="KAA0038739.1"/>
    <property type="molecule type" value="Genomic_DNA"/>
</dbReference>
<dbReference type="AlphaFoldDB" id="A0A5A7TBL2"/>
<dbReference type="EMBL" id="SSTD01000141">
    <property type="protein sequence ID" value="TYK31352.1"/>
    <property type="molecule type" value="Genomic_DNA"/>
</dbReference>
<evidence type="ECO:0000256" key="1">
    <source>
        <dbReference type="ARBA" id="ARBA00023268"/>
    </source>
</evidence>
<feature type="domain" description="Integrase zinc-binding" evidence="3">
    <location>
        <begin position="348"/>
        <end position="382"/>
    </location>
</feature>
<evidence type="ECO:0000259" key="2">
    <source>
        <dbReference type="Pfam" id="PF17919"/>
    </source>
</evidence>
<dbReference type="PANTHER" id="PTHR37984">
    <property type="entry name" value="PROTEIN CBG26694"/>
    <property type="match status" value="1"/>
</dbReference>
<sequence length="412" mass="47612">MERLVDEMLASRIIRPSISHYSSPVLLVKKKDGSLRFCVDYRALNNVTILDKFPILLIEELFDKLNGANVFSGMDIIRLECALKTSRKLPFAPMKATMNSWFVLVFFDDTLVYRRGVEEYVQHLERKGLRIKVDPEKIRSIKEWPIPTNVREVRGFFGHSGYYRRFVQNYSTMAAPPTQLLKTRTYKWNEEANTAFEKLKMAMVTLPVLAMPDFNLPFEIESDASDFGVGAMMTQAKRPIAFFSKTLSLENKAADALSQIPHTVHLNQLTAPALLDVAVIREEVEKDPTLHEIIKLIEEHKLEIPRYTMQQRVLKLRAGWYFRNLPPYYSQLCILTMTRSLGDTQASLDRTYKRMTSELYWKGMKDIKKYCDGCVICQKNKTCALSPEELLIPLEIPDAIWSDVSMDFIKEV</sequence>
<evidence type="ECO:0000313" key="6">
    <source>
        <dbReference type="Proteomes" id="UP000321393"/>
    </source>
</evidence>
<evidence type="ECO:0000313" key="5">
    <source>
        <dbReference type="EMBL" id="TYK31352.1"/>
    </source>
</evidence>
<name>A0A5A7TBL2_CUCMM</name>
<gene>
    <name evidence="5" type="ORF">E5676_scaffold455G006530</name>
    <name evidence="4" type="ORF">E6C27_scaffold92G002860</name>
</gene>
<dbReference type="InterPro" id="IPR043128">
    <property type="entry name" value="Rev_trsase/Diguanyl_cyclase"/>
</dbReference>
<protein>
    <submittedName>
        <fullName evidence="4">Retrotransposable element Tf2</fullName>
    </submittedName>
</protein>
<dbReference type="Pfam" id="PF17921">
    <property type="entry name" value="Integrase_H2C2"/>
    <property type="match status" value="1"/>
</dbReference>
<dbReference type="InterPro" id="IPR050951">
    <property type="entry name" value="Retrovirus_Pol_polyprotein"/>
</dbReference>
<reference evidence="6 7" key="1">
    <citation type="submission" date="2019-08" db="EMBL/GenBank/DDBJ databases">
        <title>Draft genome sequences of two oriental melons (Cucumis melo L. var makuwa).</title>
        <authorList>
            <person name="Kwon S.-Y."/>
        </authorList>
    </citation>
    <scope>NUCLEOTIDE SEQUENCE [LARGE SCALE GENOMIC DNA]</scope>
    <source>
        <strain evidence="7">cv. Chang Bougi</strain>
        <strain evidence="6">cv. SW 3</strain>
        <tissue evidence="4">Leaf</tissue>
    </source>
</reference>
<dbReference type="Proteomes" id="UP000321393">
    <property type="component" value="Unassembled WGS sequence"/>
</dbReference>
<dbReference type="PANTHER" id="PTHR37984:SF5">
    <property type="entry name" value="PROTEIN NYNRIN-LIKE"/>
    <property type="match status" value="1"/>
</dbReference>
<dbReference type="InterPro" id="IPR043502">
    <property type="entry name" value="DNA/RNA_pol_sf"/>
</dbReference>
<evidence type="ECO:0000259" key="3">
    <source>
        <dbReference type="Pfam" id="PF17921"/>
    </source>
</evidence>
<comment type="caution">
    <text evidence="4">The sequence shown here is derived from an EMBL/GenBank/DDBJ whole genome shotgun (WGS) entry which is preliminary data.</text>
</comment>
<dbReference type="InterPro" id="IPR041577">
    <property type="entry name" value="RT_RNaseH_2"/>
</dbReference>
<dbReference type="Proteomes" id="UP000321947">
    <property type="component" value="Unassembled WGS sequence"/>
</dbReference>
<dbReference type="InterPro" id="IPR041588">
    <property type="entry name" value="Integrase_H2C2"/>
</dbReference>
<proteinExistence type="predicted"/>
<dbReference type="FunFam" id="3.30.70.270:FF:000020">
    <property type="entry name" value="Transposon Tf2-6 polyprotein-like Protein"/>
    <property type="match status" value="1"/>
</dbReference>
<keyword evidence="1" id="KW-0511">Multifunctional enzyme</keyword>
<dbReference type="OrthoDB" id="117622at2759"/>
<dbReference type="Gene3D" id="3.10.10.10">
    <property type="entry name" value="HIV Type 1 Reverse Transcriptase, subunit A, domain 1"/>
    <property type="match status" value="1"/>
</dbReference>
<dbReference type="SUPFAM" id="SSF56672">
    <property type="entry name" value="DNA/RNA polymerases"/>
    <property type="match status" value="1"/>
</dbReference>
<feature type="domain" description="Reverse transcriptase/retrotransposon-derived protein RNase H-like" evidence="2">
    <location>
        <begin position="188"/>
        <end position="252"/>
    </location>
</feature>
<dbReference type="CDD" id="cd01647">
    <property type="entry name" value="RT_LTR"/>
    <property type="match status" value="1"/>
</dbReference>
<dbReference type="Pfam" id="PF17919">
    <property type="entry name" value="RT_RNaseH_2"/>
    <property type="match status" value="1"/>
</dbReference>
<dbReference type="Gene3D" id="3.30.70.270">
    <property type="match status" value="2"/>
</dbReference>
<evidence type="ECO:0000313" key="4">
    <source>
        <dbReference type="EMBL" id="KAA0038739.1"/>
    </source>
</evidence>
<organism evidence="4 6">
    <name type="scientific">Cucumis melo var. makuwa</name>
    <name type="common">Oriental melon</name>
    <dbReference type="NCBI Taxonomy" id="1194695"/>
    <lineage>
        <taxon>Eukaryota</taxon>
        <taxon>Viridiplantae</taxon>
        <taxon>Streptophyta</taxon>
        <taxon>Embryophyta</taxon>
        <taxon>Tracheophyta</taxon>
        <taxon>Spermatophyta</taxon>
        <taxon>Magnoliopsida</taxon>
        <taxon>eudicotyledons</taxon>
        <taxon>Gunneridae</taxon>
        <taxon>Pentapetalae</taxon>
        <taxon>rosids</taxon>
        <taxon>fabids</taxon>
        <taxon>Cucurbitales</taxon>
        <taxon>Cucurbitaceae</taxon>
        <taxon>Benincaseae</taxon>
        <taxon>Cucumis</taxon>
    </lineage>
</organism>